<sequence>MATTAQIRQHFLKLGMPVSEVNQIIRDPILMGQTRNFISQWGLGSVRADPEYSGIFFKSELVNNKENRSIVFGTADKRYLTASDWAHEIGHGLSKTMSKLDLDIDGNRNTTANEYARRFVYEEGKAEYNRFQFDLRNNPKETKYGSDTAAIKAMNQQQAVDYFAHKMKTQNPSGQPGDTYWTLAKSIFLKKINPNLLNGKTPAEKQKILQSGMDEAAPDHPSRLFGVGDERVRFQKTDPNMPLSLMPMMARGNPTLMVVFVPANSRLADGTVTTAARTALYYSSGGKQGAIEFGIGSAGKSVSFNDNLVNYSKSAYAALITSASRLHSNAVNRLAALVEQQKSEQASGKGKEIHNENEALKALQDLLNKANISLDLQGGVDNLQQNFDQIAKNYHTPLAIELYGEELLTTSVEDGVSFDMDGDGMAEQTAWLKKGSSFLVWDKNGDGMVNDGTEMFGEATVMSDGKRAENGVEALKDLDSDNNNIINQYDELWGELRIWHDENSNGKTEEGELSLLSDWNIQSISLDFAEINLKDETDNKILFESEVVLENGERRKVADIDFQNDKGIYNELAGEISAETAADVVYPTEISTSVILPGENTAYIPAV</sequence>
<protein>
    <submittedName>
        <fullName evidence="1">Bacteriocin</fullName>
    </submittedName>
</protein>
<dbReference type="Proteomes" id="UP000829504">
    <property type="component" value="Chromosome"/>
</dbReference>
<proteinExistence type="predicted"/>
<keyword evidence="4" id="KW-1185">Reference proteome</keyword>
<name>A0A0C1H6B3_9NEIS</name>
<dbReference type="EMBL" id="CP094242">
    <property type="protein sequence ID" value="UNV87765.1"/>
    <property type="molecule type" value="Genomic_DNA"/>
</dbReference>
<organism evidence="1 3">
    <name type="scientific">Morococcus cerebrosus</name>
    <dbReference type="NCBI Taxonomy" id="1056807"/>
    <lineage>
        <taxon>Bacteria</taxon>
        <taxon>Pseudomonadati</taxon>
        <taxon>Pseudomonadota</taxon>
        <taxon>Betaproteobacteria</taxon>
        <taxon>Neisseriales</taxon>
        <taxon>Neisseriaceae</taxon>
        <taxon>Morococcus</taxon>
    </lineage>
</organism>
<dbReference type="EMBL" id="JUFZ01000033">
    <property type="protein sequence ID" value="KIC09732.1"/>
    <property type="molecule type" value="Genomic_DNA"/>
</dbReference>
<evidence type="ECO:0000313" key="4">
    <source>
        <dbReference type="Proteomes" id="UP000829504"/>
    </source>
</evidence>
<reference evidence="2 4" key="2">
    <citation type="submission" date="2022-03" db="EMBL/GenBank/DDBJ databases">
        <title>Genome sequencing of Morococcus cerebrosus.</title>
        <authorList>
            <person name="Baek M.-G."/>
            <person name="Yi H."/>
        </authorList>
    </citation>
    <scope>NUCLEOTIDE SEQUENCE [LARGE SCALE GENOMIC DNA]</scope>
    <source>
        <strain evidence="2 4">CIP 81.93</strain>
    </source>
</reference>
<dbReference type="PANTHER" id="PTHR39431:SF1">
    <property type="entry name" value="FRPA_C-RELATED PROTEIN"/>
    <property type="match status" value="1"/>
</dbReference>
<dbReference type="RefSeq" id="WP_242883749.1">
    <property type="nucleotide sequence ID" value="NZ_CP094242.1"/>
</dbReference>
<dbReference type="PATRIC" id="fig|1056807.3.peg.796"/>
<dbReference type="Proteomes" id="UP000031390">
    <property type="component" value="Unassembled WGS sequence"/>
</dbReference>
<evidence type="ECO:0000313" key="3">
    <source>
        <dbReference type="Proteomes" id="UP000031390"/>
    </source>
</evidence>
<evidence type="ECO:0000313" key="2">
    <source>
        <dbReference type="EMBL" id="UNV87765.1"/>
    </source>
</evidence>
<evidence type="ECO:0000313" key="1">
    <source>
        <dbReference type="EMBL" id="KIC09732.1"/>
    </source>
</evidence>
<dbReference type="PANTHER" id="PTHR39431">
    <property type="entry name" value="FRPA/C-RELATED PROTEIN"/>
    <property type="match status" value="1"/>
</dbReference>
<reference evidence="1 3" key="1">
    <citation type="submission" date="2014-12" db="EMBL/GenBank/DDBJ databases">
        <title>Genome sequence of Morococcus cerebrosus.</title>
        <authorList>
            <person name="Shin S.-K."/>
            <person name="Yi H."/>
        </authorList>
    </citation>
    <scope>NUCLEOTIDE SEQUENCE [LARGE SCALE GENOMIC DNA]</scope>
    <source>
        <strain evidence="1 3">CIP 81.93</strain>
    </source>
</reference>
<accession>A0A0C1H6B3</accession>
<dbReference type="AlphaFoldDB" id="A0A0C1H6B3"/>
<gene>
    <name evidence="1" type="ORF">MCC93_08240</name>
    <name evidence="2" type="ORF">MON37_02140</name>
</gene>